<protein>
    <submittedName>
        <fullName evidence="5">Efflux RND transporter periplasmic adaptor subunit</fullName>
    </submittedName>
</protein>
<dbReference type="PANTHER" id="PTHR30469">
    <property type="entry name" value="MULTIDRUG RESISTANCE PROTEIN MDTA"/>
    <property type="match status" value="1"/>
</dbReference>
<evidence type="ECO:0000256" key="1">
    <source>
        <dbReference type="ARBA" id="ARBA00009477"/>
    </source>
</evidence>
<evidence type="ECO:0000256" key="3">
    <source>
        <dbReference type="SAM" id="Phobius"/>
    </source>
</evidence>
<dbReference type="AlphaFoldDB" id="A0A858ZX85"/>
<sequence length="407" mass="40938">MLGMSPSATPPEGAPQKKNQHSALSRVAAAVVIVAVAAGAGWWGLSRPAKESAAQAPAMIPAADGHITLGVAQLRALGVATAVADIATQLPVPGLPAQAAAPLAASAQVSAPYAGVVTRILVDEGAFVRQGQPLARIQSRDVLVAQGELSRARSEATAAALQAQRDTVLLAEGIIPAARNEQSQARTQAAQSTLRQATGALAQLRPVAGGQAGEYELLAPMAGQVVRRHLMPGQSVAALEAAFVVAEAGHMDVNFTAPLRLRSAIKPGLPVGLPDGSVAKVVAVGADADPASQSLRVRASIEGQTALAVGQQFSVSLLLPVPAGALAVPPSALLPAGKGHVLYAASDAVGGEKGAMRLRAVAVQLLGGDESISVVVPDSKDGSTALTAGEQVVTRGTALLKSMLPLQ</sequence>
<evidence type="ECO:0000256" key="2">
    <source>
        <dbReference type="SAM" id="MobiDB-lite"/>
    </source>
</evidence>
<organism evidence="5 6">
    <name type="scientific">Alicycliphilus denitrificans</name>
    <dbReference type="NCBI Taxonomy" id="179636"/>
    <lineage>
        <taxon>Bacteria</taxon>
        <taxon>Pseudomonadati</taxon>
        <taxon>Pseudomonadota</taxon>
        <taxon>Betaproteobacteria</taxon>
        <taxon>Burkholderiales</taxon>
        <taxon>Comamonadaceae</taxon>
        <taxon>Alicycliphilus</taxon>
    </lineage>
</organism>
<accession>A0A858ZX85</accession>
<dbReference type="SUPFAM" id="SSF111369">
    <property type="entry name" value="HlyD-like secretion proteins"/>
    <property type="match status" value="1"/>
</dbReference>
<feature type="transmembrane region" description="Helical" evidence="3">
    <location>
        <begin position="27"/>
        <end position="45"/>
    </location>
</feature>
<keyword evidence="3" id="KW-0812">Transmembrane</keyword>
<evidence type="ECO:0000313" key="6">
    <source>
        <dbReference type="Proteomes" id="UP000500755"/>
    </source>
</evidence>
<evidence type="ECO:0000313" key="5">
    <source>
        <dbReference type="EMBL" id="QKD45337.1"/>
    </source>
</evidence>
<dbReference type="PANTHER" id="PTHR30469:SF15">
    <property type="entry name" value="HLYD FAMILY OF SECRETION PROTEINS"/>
    <property type="match status" value="1"/>
</dbReference>
<dbReference type="Gene3D" id="1.10.287.470">
    <property type="entry name" value="Helix hairpin bin"/>
    <property type="match status" value="1"/>
</dbReference>
<reference evidence="5 6" key="1">
    <citation type="submission" date="2020-05" db="EMBL/GenBank/DDBJ databases">
        <title>Complete genome sequence of Alicycliphilus denitrificans DP3.</title>
        <authorList>
            <person name="Chen X."/>
        </authorList>
    </citation>
    <scope>NUCLEOTIDE SEQUENCE [LARGE SCALE GENOMIC DNA]</scope>
    <source>
        <strain evidence="5 6">DP3</strain>
    </source>
</reference>
<evidence type="ECO:0000259" key="4">
    <source>
        <dbReference type="Pfam" id="PF25973"/>
    </source>
</evidence>
<dbReference type="GO" id="GO:0015562">
    <property type="term" value="F:efflux transmembrane transporter activity"/>
    <property type="evidence" value="ECO:0007669"/>
    <property type="project" value="TreeGrafter"/>
</dbReference>
<dbReference type="GO" id="GO:1990281">
    <property type="term" value="C:efflux pump complex"/>
    <property type="evidence" value="ECO:0007669"/>
    <property type="project" value="TreeGrafter"/>
</dbReference>
<dbReference type="Proteomes" id="UP000500755">
    <property type="component" value="Chromosome"/>
</dbReference>
<name>A0A858ZX85_9BURK</name>
<gene>
    <name evidence="5" type="ORF">HF896_17710</name>
</gene>
<dbReference type="Gene3D" id="2.40.50.100">
    <property type="match status" value="1"/>
</dbReference>
<dbReference type="InterPro" id="IPR058647">
    <property type="entry name" value="BSH_CzcB-like"/>
</dbReference>
<dbReference type="InterPro" id="IPR006143">
    <property type="entry name" value="RND_pump_MFP"/>
</dbReference>
<dbReference type="NCBIfam" id="TIGR01730">
    <property type="entry name" value="RND_mfp"/>
    <property type="match status" value="1"/>
</dbReference>
<feature type="domain" description="CzcB-like barrel-sandwich hybrid" evidence="4">
    <location>
        <begin position="107"/>
        <end position="246"/>
    </location>
</feature>
<keyword evidence="3" id="KW-1133">Transmembrane helix</keyword>
<dbReference type="Gene3D" id="2.40.420.20">
    <property type="match status" value="1"/>
</dbReference>
<dbReference type="EMBL" id="CP051298">
    <property type="protein sequence ID" value="QKD45337.1"/>
    <property type="molecule type" value="Genomic_DNA"/>
</dbReference>
<proteinExistence type="inferred from homology"/>
<keyword evidence="3" id="KW-0472">Membrane</keyword>
<dbReference type="Gene3D" id="2.40.30.170">
    <property type="match status" value="1"/>
</dbReference>
<dbReference type="Pfam" id="PF25973">
    <property type="entry name" value="BSH_CzcB"/>
    <property type="match status" value="1"/>
</dbReference>
<feature type="region of interest" description="Disordered" evidence="2">
    <location>
        <begin position="1"/>
        <end position="21"/>
    </location>
</feature>
<comment type="similarity">
    <text evidence="1">Belongs to the membrane fusion protein (MFP) (TC 8.A.1) family.</text>
</comment>